<dbReference type="InterPro" id="IPR036908">
    <property type="entry name" value="RlpA-like_sf"/>
</dbReference>
<dbReference type="HAMAP" id="MF_02071">
    <property type="entry name" value="RlpA"/>
    <property type="match status" value="1"/>
</dbReference>
<dbReference type="PATRIC" id="fig|1244869.3.peg.615"/>
<dbReference type="NCBIfam" id="TIGR00413">
    <property type="entry name" value="rlpA"/>
    <property type="match status" value="1"/>
</dbReference>
<dbReference type="InterPro" id="IPR034718">
    <property type="entry name" value="RlpA"/>
</dbReference>
<reference evidence="6 7" key="1">
    <citation type="journal article" date="2014" name="Genome Announc.">
        <title>Draft Genome Sequence of Magnetospirillum sp. Strain SO-1, a Freshwater Magnetotactic Bacterium Isolated from the Ol'khovka River, Russia.</title>
        <authorList>
            <person name="Grouzdev D.S."/>
            <person name="Dziuba M.V."/>
            <person name="Sukhacheva M.S."/>
            <person name="Mardanov A.V."/>
            <person name="Beletskiy A.V."/>
            <person name="Kuznetsov B.B."/>
            <person name="Skryabin K.G."/>
        </authorList>
    </citation>
    <scope>NUCLEOTIDE SEQUENCE [LARGE SCALE GENOMIC DNA]</scope>
    <source>
        <strain evidence="6 7">SO-1</strain>
    </source>
</reference>
<evidence type="ECO:0000259" key="5">
    <source>
        <dbReference type="Pfam" id="PF03330"/>
    </source>
</evidence>
<organism evidence="6 7">
    <name type="scientific">Paramagnetospirillum caucaseum</name>
    <dbReference type="NCBI Taxonomy" id="1244869"/>
    <lineage>
        <taxon>Bacteria</taxon>
        <taxon>Pseudomonadati</taxon>
        <taxon>Pseudomonadota</taxon>
        <taxon>Alphaproteobacteria</taxon>
        <taxon>Rhodospirillales</taxon>
        <taxon>Magnetospirillaceae</taxon>
        <taxon>Paramagnetospirillum</taxon>
    </lineage>
</organism>
<comment type="similarity">
    <text evidence="3 4">Belongs to the RlpA family.</text>
</comment>
<evidence type="ECO:0000313" key="7">
    <source>
        <dbReference type="Proteomes" id="UP000011744"/>
    </source>
</evidence>
<accession>M3AFK6</accession>
<dbReference type="InterPro" id="IPR012997">
    <property type="entry name" value="RplA"/>
</dbReference>
<keyword evidence="1 3" id="KW-0456">Lyase</keyword>
<dbReference type="PANTHER" id="PTHR34183:SF1">
    <property type="entry name" value="ENDOLYTIC PEPTIDOGLYCAN TRANSGLYCOSYLASE RLPA"/>
    <property type="match status" value="1"/>
</dbReference>
<dbReference type="STRING" id="1244869.H261_03083"/>
<evidence type="ECO:0000256" key="2">
    <source>
        <dbReference type="ARBA" id="ARBA00023316"/>
    </source>
</evidence>
<dbReference type="GO" id="GO:0000270">
    <property type="term" value="P:peptidoglycan metabolic process"/>
    <property type="evidence" value="ECO:0007669"/>
    <property type="project" value="UniProtKB-UniRule"/>
</dbReference>
<dbReference type="GO" id="GO:0071555">
    <property type="term" value="P:cell wall organization"/>
    <property type="evidence" value="ECO:0007669"/>
    <property type="project" value="UniProtKB-KW"/>
</dbReference>
<dbReference type="AlphaFoldDB" id="M3AFK6"/>
<dbReference type="EC" id="4.2.2.-" evidence="3"/>
<dbReference type="GO" id="GO:0008932">
    <property type="term" value="F:lytic endotransglycosylase activity"/>
    <property type="evidence" value="ECO:0007669"/>
    <property type="project" value="UniProtKB-UniRule"/>
</dbReference>
<comment type="function">
    <text evidence="3">Lytic transglycosylase with a strong preference for naked glycan strands that lack stem peptides.</text>
</comment>
<keyword evidence="6" id="KW-0449">Lipoprotein</keyword>
<evidence type="ECO:0000256" key="1">
    <source>
        <dbReference type="ARBA" id="ARBA00023239"/>
    </source>
</evidence>
<dbReference type="EMBL" id="AONQ01000005">
    <property type="protein sequence ID" value="EME71359.1"/>
    <property type="molecule type" value="Genomic_DNA"/>
</dbReference>
<dbReference type="CDD" id="cd22268">
    <property type="entry name" value="DPBB_RlpA-like"/>
    <property type="match status" value="1"/>
</dbReference>
<protein>
    <recommendedName>
        <fullName evidence="3">Endolytic peptidoglycan transglycosylase RlpA</fullName>
        <ecNumber evidence="3">4.2.2.-</ecNumber>
    </recommendedName>
</protein>
<name>M3AFK6_9PROT</name>
<sequence length="102" mass="10933">MRDNSADFGIASWYGAKYRGRPTASGERFDPSDLTAAHPSLPMGTLVEVSRPEHRRSVVVRVNDRGPGGGRILDVSEAAARRLGMVAEGTAHVSLRVIGFAD</sequence>
<feature type="domain" description="RlpA-like protein double-psi beta-barrel" evidence="5">
    <location>
        <begin position="9"/>
        <end position="94"/>
    </location>
</feature>
<dbReference type="Gene3D" id="2.40.40.10">
    <property type="entry name" value="RlpA-like domain"/>
    <property type="match status" value="1"/>
</dbReference>
<evidence type="ECO:0000313" key="6">
    <source>
        <dbReference type="EMBL" id="EME71359.1"/>
    </source>
</evidence>
<dbReference type="Pfam" id="PF03330">
    <property type="entry name" value="DPBB_1"/>
    <property type="match status" value="1"/>
</dbReference>
<keyword evidence="7" id="KW-1185">Reference proteome</keyword>
<comment type="caution">
    <text evidence="6">The sequence shown here is derived from an EMBL/GenBank/DDBJ whole genome shotgun (WGS) entry which is preliminary data.</text>
</comment>
<evidence type="ECO:0000256" key="4">
    <source>
        <dbReference type="RuleBase" id="RU003495"/>
    </source>
</evidence>
<dbReference type="InterPro" id="IPR009009">
    <property type="entry name" value="RlpA-like_DPBB"/>
</dbReference>
<dbReference type="Proteomes" id="UP000011744">
    <property type="component" value="Unassembled WGS sequence"/>
</dbReference>
<dbReference type="PANTHER" id="PTHR34183">
    <property type="entry name" value="ENDOLYTIC PEPTIDOGLYCAN TRANSGLYCOSYLASE RLPA"/>
    <property type="match status" value="1"/>
</dbReference>
<evidence type="ECO:0000256" key="3">
    <source>
        <dbReference type="HAMAP-Rule" id="MF_02071"/>
    </source>
</evidence>
<keyword evidence="2 3" id="KW-0961">Cell wall biogenesis/degradation</keyword>
<proteinExistence type="inferred from homology"/>
<dbReference type="eggNOG" id="COG0797">
    <property type="taxonomic scope" value="Bacteria"/>
</dbReference>
<gene>
    <name evidence="3" type="primary">rlpA</name>
    <name evidence="6" type="ORF">H261_03083</name>
</gene>
<dbReference type="SUPFAM" id="SSF50685">
    <property type="entry name" value="Barwin-like endoglucanases"/>
    <property type="match status" value="1"/>
</dbReference>
<dbReference type="RefSeq" id="WP_008614218.1">
    <property type="nucleotide sequence ID" value="NZ_AONQ01000005.1"/>
</dbReference>